<dbReference type="InterPro" id="IPR036322">
    <property type="entry name" value="WD40_repeat_dom_sf"/>
</dbReference>
<accession>A0A139APJ8</accession>
<dbReference type="SUPFAM" id="SSF50978">
    <property type="entry name" value="WD40 repeat-like"/>
    <property type="match status" value="1"/>
</dbReference>
<dbReference type="SMART" id="SM00320">
    <property type="entry name" value="WD40"/>
    <property type="match status" value="3"/>
</dbReference>
<dbReference type="Gene3D" id="2.130.10.10">
    <property type="entry name" value="YVTN repeat-like/Quinoprotein amine dehydrogenase"/>
    <property type="match status" value="1"/>
</dbReference>
<dbReference type="STRING" id="1344416.A0A139APJ8"/>
<protein>
    <submittedName>
        <fullName evidence="3">WD40 repeat-like protein</fullName>
    </submittedName>
</protein>
<keyword evidence="4" id="KW-1185">Reference proteome</keyword>
<dbReference type="PANTHER" id="PTHR13743:SF112">
    <property type="entry name" value="BEACH DOMAIN-CONTAINING PROTEIN"/>
    <property type="match status" value="1"/>
</dbReference>
<proteinExistence type="predicted"/>
<dbReference type="Proteomes" id="UP000070544">
    <property type="component" value="Unassembled WGS sequence"/>
</dbReference>
<evidence type="ECO:0000313" key="3">
    <source>
        <dbReference type="EMBL" id="KXS18666.1"/>
    </source>
</evidence>
<dbReference type="PANTHER" id="PTHR13743">
    <property type="entry name" value="BEIGE/BEACH-RELATED"/>
    <property type="match status" value="1"/>
</dbReference>
<dbReference type="InterPro" id="IPR015943">
    <property type="entry name" value="WD40/YVTN_repeat-like_dom_sf"/>
</dbReference>
<dbReference type="InterPro" id="IPR046851">
    <property type="entry name" value="NBCH_WD40"/>
</dbReference>
<sequence>MVVTVGAWDQSANFISTLDSKLVHSVYSHHDVVTCVATSEDNQWIVFGSRDSTLTSFELEQTWSDSVPPIRTRSLQTYSGHDDEVTAVAVNSDHGIIASASKDGTCAIHSLRSGEYVRGLFPLTGEVPHAFSIKMVDITVDGRILLYVERYAPEEYVLVLFSINGKILSQRTLPQKLNCVLQATNGKQIICVDSALTISFVSLDTLETLSQFGTTDTVFSIAKTKNEQNLVLGRYDGNLLVLSVN</sequence>
<evidence type="ECO:0000313" key="4">
    <source>
        <dbReference type="Proteomes" id="UP000070544"/>
    </source>
</evidence>
<dbReference type="InterPro" id="IPR050865">
    <property type="entry name" value="BEACH_Domain"/>
</dbReference>
<organism evidence="3 4">
    <name type="scientific">Gonapodya prolifera (strain JEL478)</name>
    <name type="common">Monoblepharis prolifera</name>
    <dbReference type="NCBI Taxonomy" id="1344416"/>
    <lineage>
        <taxon>Eukaryota</taxon>
        <taxon>Fungi</taxon>
        <taxon>Fungi incertae sedis</taxon>
        <taxon>Chytridiomycota</taxon>
        <taxon>Chytridiomycota incertae sedis</taxon>
        <taxon>Monoblepharidomycetes</taxon>
        <taxon>Monoblepharidales</taxon>
        <taxon>Gonapodyaceae</taxon>
        <taxon>Gonapodya</taxon>
    </lineage>
</organism>
<reference evidence="3 4" key="1">
    <citation type="journal article" date="2015" name="Genome Biol. Evol.">
        <title>Phylogenomic analyses indicate that early fungi evolved digesting cell walls of algal ancestors of land plants.</title>
        <authorList>
            <person name="Chang Y."/>
            <person name="Wang S."/>
            <person name="Sekimoto S."/>
            <person name="Aerts A.L."/>
            <person name="Choi C."/>
            <person name="Clum A."/>
            <person name="LaButti K.M."/>
            <person name="Lindquist E.A."/>
            <person name="Yee Ngan C."/>
            <person name="Ohm R.A."/>
            <person name="Salamov A.A."/>
            <person name="Grigoriev I.V."/>
            <person name="Spatafora J.W."/>
            <person name="Berbee M.L."/>
        </authorList>
    </citation>
    <scope>NUCLEOTIDE SEQUENCE [LARGE SCALE GENOMIC DNA]</scope>
    <source>
        <strain evidence="3 4">JEL478</strain>
    </source>
</reference>
<feature type="domain" description="Neurobeachin beta-propeller" evidence="2">
    <location>
        <begin position="2"/>
        <end position="244"/>
    </location>
</feature>
<feature type="repeat" description="WD" evidence="1">
    <location>
        <begin position="78"/>
        <end position="119"/>
    </location>
</feature>
<dbReference type="AlphaFoldDB" id="A0A139APJ8"/>
<evidence type="ECO:0000256" key="1">
    <source>
        <dbReference type="PROSITE-ProRule" id="PRU00221"/>
    </source>
</evidence>
<dbReference type="OrthoDB" id="538223at2759"/>
<dbReference type="InterPro" id="IPR001680">
    <property type="entry name" value="WD40_rpt"/>
</dbReference>
<dbReference type="Pfam" id="PF20426">
    <property type="entry name" value="NBCH_WD40"/>
    <property type="match status" value="1"/>
</dbReference>
<dbReference type="EMBL" id="KQ965741">
    <property type="protein sequence ID" value="KXS18666.1"/>
    <property type="molecule type" value="Genomic_DNA"/>
</dbReference>
<dbReference type="PROSITE" id="PS50082">
    <property type="entry name" value="WD_REPEATS_2"/>
    <property type="match status" value="1"/>
</dbReference>
<name>A0A139APJ8_GONPJ</name>
<keyword evidence="1" id="KW-0853">WD repeat</keyword>
<gene>
    <name evidence="3" type="ORF">M427DRAFT_196978</name>
</gene>
<evidence type="ECO:0000259" key="2">
    <source>
        <dbReference type="Pfam" id="PF20426"/>
    </source>
</evidence>